<protein>
    <recommendedName>
        <fullName evidence="11">Transport permease protein</fullName>
    </recommendedName>
</protein>
<dbReference type="PROSITE" id="PS51012">
    <property type="entry name" value="ABC_TM2"/>
    <property type="match status" value="1"/>
</dbReference>
<feature type="domain" description="ABC transmembrane type-2" evidence="12">
    <location>
        <begin position="32"/>
        <end position="256"/>
    </location>
</feature>
<evidence type="ECO:0000259" key="12">
    <source>
        <dbReference type="PROSITE" id="PS51012"/>
    </source>
</evidence>
<feature type="transmembrane region" description="Helical" evidence="11">
    <location>
        <begin position="235"/>
        <end position="253"/>
    </location>
</feature>
<keyword evidence="3 11" id="KW-0813">Transport</keyword>
<keyword evidence="8 11" id="KW-1133">Transmembrane helix</keyword>
<evidence type="ECO:0000256" key="1">
    <source>
        <dbReference type="ARBA" id="ARBA00004651"/>
    </source>
</evidence>
<evidence type="ECO:0000256" key="4">
    <source>
        <dbReference type="ARBA" id="ARBA00022475"/>
    </source>
</evidence>
<feature type="transmembrane region" description="Helical" evidence="11">
    <location>
        <begin position="179"/>
        <end position="204"/>
    </location>
</feature>
<keyword evidence="7" id="KW-0972">Capsule biogenesis/degradation</keyword>
<feature type="transmembrane region" description="Helical" evidence="11">
    <location>
        <begin position="142"/>
        <end position="172"/>
    </location>
</feature>
<dbReference type="AlphaFoldDB" id="A0A0H5LQF0"/>
<dbReference type="PANTHER" id="PTHR30413:SF10">
    <property type="entry name" value="CAPSULE POLYSACCHARIDE EXPORT INNER-MEMBRANE PROTEIN CTRC"/>
    <property type="match status" value="1"/>
</dbReference>
<proteinExistence type="inferred from homology"/>
<evidence type="ECO:0000256" key="11">
    <source>
        <dbReference type="RuleBase" id="RU361157"/>
    </source>
</evidence>
<evidence type="ECO:0000256" key="7">
    <source>
        <dbReference type="ARBA" id="ARBA00022903"/>
    </source>
</evidence>
<keyword evidence="9" id="KW-0625">Polysaccharide transport</keyword>
<comment type="subcellular location">
    <subcellularLocation>
        <location evidence="11">Cell inner membrane</location>
        <topology evidence="11">Multi-pass membrane protein</topology>
    </subcellularLocation>
    <subcellularLocation>
        <location evidence="1">Cell membrane</location>
        <topology evidence="1">Multi-pass membrane protein</topology>
    </subcellularLocation>
</comment>
<reference evidence="14" key="1">
    <citation type="submission" date="2015-03" db="EMBL/GenBank/DDBJ databases">
        <authorList>
            <consortium name="Pathogen Informatics"/>
        </authorList>
    </citation>
    <scope>NUCLEOTIDE SEQUENCE [LARGE SCALE GENOMIC DNA]</scope>
    <source>
        <strain evidence="14">R148</strain>
    </source>
</reference>
<dbReference type="InterPro" id="IPR000412">
    <property type="entry name" value="ABC_2_transport"/>
</dbReference>
<sequence>MKEMLQAIYRYRGFIIGSSRREFQSRYQSSILGPLWLIIQPLSLILVYTIVFSAIMKAKLPGNPSNVAYSIYLCSGIILWNLFSEVISKSVTVFIRHANLIKKINFPKICLPVVIIATSTINFFLIFAIFFIFLVVSNSLHGLSILFIIPVVLLTLLFSISLGMIIAVLNVFFRDVGQFIIVILQFWFWLTPIVYPVSILPIWVQNIIHYNPLTGLVISAQKIFVAGEAPLLSNLLPAVIAIVIFSILGLSLFKKYGNDMVDEL</sequence>
<dbReference type="GO" id="GO:0015920">
    <property type="term" value="P:lipopolysaccharide transport"/>
    <property type="evidence" value="ECO:0007669"/>
    <property type="project" value="TreeGrafter"/>
</dbReference>
<keyword evidence="6 11" id="KW-0812">Transmembrane</keyword>
<dbReference type="PANTHER" id="PTHR30413">
    <property type="entry name" value="INNER MEMBRANE TRANSPORT PERMEASE"/>
    <property type="match status" value="1"/>
</dbReference>
<feature type="transmembrane region" description="Helical" evidence="11">
    <location>
        <begin position="109"/>
        <end position="136"/>
    </location>
</feature>
<feature type="transmembrane region" description="Helical" evidence="11">
    <location>
        <begin position="67"/>
        <end position="88"/>
    </location>
</feature>
<dbReference type="Pfam" id="PF01061">
    <property type="entry name" value="ABC2_membrane"/>
    <property type="match status" value="1"/>
</dbReference>
<evidence type="ECO:0000256" key="10">
    <source>
        <dbReference type="ARBA" id="ARBA00023136"/>
    </source>
</evidence>
<organism evidence="13 14">
    <name type="scientific">Yersinia intermedia</name>
    <dbReference type="NCBI Taxonomy" id="631"/>
    <lineage>
        <taxon>Bacteria</taxon>
        <taxon>Pseudomonadati</taxon>
        <taxon>Pseudomonadota</taxon>
        <taxon>Gammaproteobacteria</taxon>
        <taxon>Enterobacterales</taxon>
        <taxon>Yersiniaceae</taxon>
        <taxon>Yersinia</taxon>
    </lineage>
</organism>
<evidence type="ECO:0000256" key="8">
    <source>
        <dbReference type="ARBA" id="ARBA00022989"/>
    </source>
</evidence>
<evidence type="ECO:0000256" key="6">
    <source>
        <dbReference type="ARBA" id="ARBA00022692"/>
    </source>
</evidence>
<dbReference type="EMBL" id="CWJI01000001">
    <property type="protein sequence ID" value="CRY53282.1"/>
    <property type="molecule type" value="Genomic_DNA"/>
</dbReference>
<keyword evidence="4 11" id="KW-1003">Cell membrane</keyword>
<keyword evidence="10 11" id="KW-0472">Membrane</keyword>
<feature type="transmembrane region" description="Helical" evidence="11">
    <location>
        <begin position="31"/>
        <end position="55"/>
    </location>
</feature>
<evidence type="ECO:0000256" key="5">
    <source>
        <dbReference type="ARBA" id="ARBA00022597"/>
    </source>
</evidence>
<gene>
    <name evidence="13" type="ORF">ERS008476_00166</name>
</gene>
<dbReference type="Proteomes" id="UP000043316">
    <property type="component" value="Unassembled WGS sequence"/>
</dbReference>
<evidence type="ECO:0000256" key="3">
    <source>
        <dbReference type="ARBA" id="ARBA00022448"/>
    </source>
</evidence>
<dbReference type="InterPro" id="IPR047817">
    <property type="entry name" value="ABC2_TM_bact-type"/>
</dbReference>
<keyword evidence="5" id="KW-0762">Sugar transport</keyword>
<evidence type="ECO:0000313" key="14">
    <source>
        <dbReference type="Proteomes" id="UP000043316"/>
    </source>
</evidence>
<dbReference type="InterPro" id="IPR013525">
    <property type="entry name" value="ABC2_TM"/>
</dbReference>
<evidence type="ECO:0000256" key="9">
    <source>
        <dbReference type="ARBA" id="ARBA00023047"/>
    </source>
</evidence>
<dbReference type="GO" id="GO:0043190">
    <property type="term" value="C:ATP-binding cassette (ABC) transporter complex"/>
    <property type="evidence" value="ECO:0007669"/>
    <property type="project" value="InterPro"/>
</dbReference>
<dbReference type="GO" id="GO:0140359">
    <property type="term" value="F:ABC-type transporter activity"/>
    <property type="evidence" value="ECO:0007669"/>
    <property type="project" value="InterPro"/>
</dbReference>
<dbReference type="PRINTS" id="PR00164">
    <property type="entry name" value="ABC2TRNSPORT"/>
</dbReference>
<comment type="similarity">
    <text evidence="2 11">Belongs to the ABC-2 integral membrane protein family.</text>
</comment>
<evidence type="ECO:0000313" key="13">
    <source>
        <dbReference type="EMBL" id="CRY53282.1"/>
    </source>
</evidence>
<evidence type="ECO:0000256" key="2">
    <source>
        <dbReference type="ARBA" id="ARBA00007783"/>
    </source>
</evidence>
<name>A0A0H5LQF0_YERIN</name>
<dbReference type="GO" id="GO:0015774">
    <property type="term" value="P:polysaccharide transport"/>
    <property type="evidence" value="ECO:0007669"/>
    <property type="project" value="UniProtKB-KW"/>
</dbReference>
<accession>A0A0H5LQF0</accession>